<dbReference type="Pfam" id="PF07727">
    <property type="entry name" value="RVT_2"/>
    <property type="match status" value="1"/>
</dbReference>
<feature type="domain" description="Reverse transcriptase Ty1/copia-type" evidence="3">
    <location>
        <begin position="160"/>
        <end position="214"/>
    </location>
</feature>
<feature type="coiled-coil region" evidence="1">
    <location>
        <begin position="418"/>
        <end position="452"/>
    </location>
</feature>
<feature type="region of interest" description="Disordered" evidence="2">
    <location>
        <begin position="460"/>
        <end position="480"/>
    </location>
</feature>
<dbReference type="EMBL" id="BKCJ010081171">
    <property type="protein sequence ID" value="GEW93638.1"/>
    <property type="molecule type" value="Genomic_DNA"/>
</dbReference>
<reference evidence="4" key="1">
    <citation type="journal article" date="2019" name="Sci. Rep.">
        <title>Draft genome of Tanacetum cinerariifolium, the natural source of mosquito coil.</title>
        <authorList>
            <person name="Yamashiro T."/>
            <person name="Shiraishi A."/>
            <person name="Satake H."/>
            <person name="Nakayama K."/>
        </authorList>
    </citation>
    <scope>NUCLEOTIDE SEQUENCE</scope>
</reference>
<feature type="region of interest" description="Disordered" evidence="2">
    <location>
        <begin position="577"/>
        <end position="637"/>
    </location>
</feature>
<evidence type="ECO:0000259" key="3">
    <source>
        <dbReference type="Pfam" id="PF07727"/>
    </source>
</evidence>
<protein>
    <submittedName>
        <fullName evidence="4">Retrovirus-related Pol polyprotein from transposon TNT 1-94</fullName>
    </submittedName>
</protein>
<dbReference type="PANTHER" id="PTHR11439:SF442">
    <property type="entry name" value="CYSTEINE-RICH RLK (RECEPTOR-LIKE PROTEIN KINASE) 8"/>
    <property type="match status" value="1"/>
</dbReference>
<proteinExistence type="predicted"/>
<feature type="region of interest" description="Disordered" evidence="2">
    <location>
        <begin position="651"/>
        <end position="685"/>
    </location>
</feature>
<name>A0A699GYJ8_TANCI</name>
<comment type="caution">
    <text evidence="4">The sequence shown here is derived from an EMBL/GenBank/DDBJ whole genome shotgun (WGS) entry which is preliminary data.</text>
</comment>
<evidence type="ECO:0000256" key="2">
    <source>
        <dbReference type="SAM" id="MobiDB-lite"/>
    </source>
</evidence>
<evidence type="ECO:0000313" key="4">
    <source>
        <dbReference type="EMBL" id="GEW93638.1"/>
    </source>
</evidence>
<dbReference type="PANTHER" id="PTHR11439">
    <property type="entry name" value="GAG-POL-RELATED RETROTRANSPOSON"/>
    <property type="match status" value="1"/>
</dbReference>
<feature type="region of interest" description="Disordered" evidence="2">
    <location>
        <begin position="1108"/>
        <end position="1131"/>
    </location>
</feature>
<dbReference type="AlphaFoldDB" id="A0A699GYJ8"/>
<keyword evidence="1" id="KW-0175">Coiled coil</keyword>
<sequence>MIIETIHVDFNELTVMAFEQFSSGPGPKLLTPGIISSGPMQNIPSATPYSLLQNLLFQPGTPSSTTIDQDAPSTSTSQTTLETLSPVIPLDVEEAGHDIEVAHIDNNPYVDFPILEPSSEESSTQSYKEALKNHVGLNPCKKNSISLNVLKFGRWYYLEVDIQDVKTAFLNGILREEVYISQPDGFVDPKNSNHVCKLKKALYGLKQAPRACMETCEPADTPMVEKSKLDEDPQGKAVDRARYHGMIGTLMYLTSSRPYPVFVVCMCARYQAKPTEKHLHAVKRIFRYLRGTINMGLWYLKHSCIALTAFANADHAGSQDIIKSKSRSMKLLGDRLVRCSSKKQKITAISSKEAEYIALKNTENLNTKIIKLNEELSDCEIDLYNYKRGLSQVEARLVEFKEHEVKFYERIRGLKRDVEIRDNKIEYLKNELEQVKKEKESLDNKLTSFENASKDLDNLLGSQRSDKNKEGLPEFVDDTVTDYSRPTPSIDASKCNKSKLQSSNFSVFEHGESSGSIMSRPMIKFVKEADCPRVTKINNTENARKSTMKYVEIYMIISKGKTWPKDNYAHKSMTPRAVLLKPSTTPIVGEGSTNPTEPHHTPSPQEQHSPHHDSPPPSHPTTTSGPIPQAPTEPLTHRKYTRRVIQIAQSKAFSPAVNEPASLSRDDRQGEAFPTISSLDAGQDRENIAKTSALPHESSLRVTSLDADEGSMQQRIQELMELCTSLQRSVEPTQEDGLIIGGIMEIREELGADKSTELGSNDTEEMVNVLSLMEATNILTSRGAAASVSLGDVLLTVGVPTVSAIFTTASLDRSNEVILKHLREYEQAEVDLFVGEKIELISELVKYQDHRAKILKYQAQQSKPFSKKEQREFYMSILRSHVGWKTKHFRGMTLEQLKEKFIPTSKSVSEGVSEEELKGMMELVPLEEVYIEALQATKDKEKELWVELKRLFEPDFEDQLWTHNQAFMHDPLDWKLYDTCGVHHVSTKDQKIFMLVEKDCPLRKRLATVIIFQDKELFEASSTDLAKASAQLFSASGKLVRRMIQSGSRSSGLSSSGRGADCFLEELKGASLVSDDFQAKDCKAAGGGSGRVVIVVSVVMAVKDSRRGQASGLGGDKSMMGVDRGGTDVEA</sequence>
<gene>
    <name evidence="4" type="ORF">Tci_265614</name>
</gene>
<feature type="compositionally biased region" description="Polar residues" evidence="2">
    <location>
        <begin position="582"/>
        <end position="596"/>
    </location>
</feature>
<organism evidence="4">
    <name type="scientific">Tanacetum cinerariifolium</name>
    <name type="common">Dalmatian daisy</name>
    <name type="synonym">Chrysanthemum cinerariifolium</name>
    <dbReference type="NCBI Taxonomy" id="118510"/>
    <lineage>
        <taxon>Eukaryota</taxon>
        <taxon>Viridiplantae</taxon>
        <taxon>Streptophyta</taxon>
        <taxon>Embryophyta</taxon>
        <taxon>Tracheophyta</taxon>
        <taxon>Spermatophyta</taxon>
        <taxon>Magnoliopsida</taxon>
        <taxon>eudicotyledons</taxon>
        <taxon>Gunneridae</taxon>
        <taxon>Pentapetalae</taxon>
        <taxon>asterids</taxon>
        <taxon>campanulids</taxon>
        <taxon>Asterales</taxon>
        <taxon>Asteraceae</taxon>
        <taxon>Asteroideae</taxon>
        <taxon>Anthemideae</taxon>
        <taxon>Anthemidinae</taxon>
        <taxon>Tanacetum</taxon>
    </lineage>
</organism>
<dbReference type="InterPro" id="IPR013103">
    <property type="entry name" value="RVT_2"/>
</dbReference>
<evidence type="ECO:0000256" key="1">
    <source>
        <dbReference type="SAM" id="Coils"/>
    </source>
</evidence>
<accession>A0A699GYJ8</accession>